<feature type="region of interest" description="Disordered" evidence="1">
    <location>
        <begin position="111"/>
        <end position="130"/>
    </location>
</feature>
<dbReference type="EMBL" id="JAOQNS010000012">
    <property type="protein sequence ID" value="MCW2309393.1"/>
    <property type="molecule type" value="Genomic_DNA"/>
</dbReference>
<name>A0ABT3HG62_9HYPH</name>
<keyword evidence="2" id="KW-0732">Signal</keyword>
<protein>
    <submittedName>
        <fullName evidence="3">Uncharacterized protein</fullName>
    </submittedName>
</protein>
<feature type="chain" id="PRO_5045524872" evidence="2">
    <location>
        <begin position="27"/>
        <end position="130"/>
    </location>
</feature>
<reference evidence="4" key="1">
    <citation type="submission" date="2023-07" db="EMBL/GenBank/DDBJ databases">
        <title>Genome sequencing of Purple Non-Sulfur Bacteria from various extreme environments.</title>
        <authorList>
            <person name="Mayer M."/>
        </authorList>
    </citation>
    <scope>NUCLEOTIDE SEQUENCE [LARGE SCALE GENOMIC DNA]</scope>
    <source>
        <strain evidence="4">DSM 17935</strain>
    </source>
</reference>
<evidence type="ECO:0000256" key="2">
    <source>
        <dbReference type="SAM" id="SignalP"/>
    </source>
</evidence>
<comment type="caution">
    <text evidence="3">The sequence shown here is derived from an EMBL/GenBank/DDBJ whole genome shotgun (WGS) entry which is preliminary data.</text>
</comment>
<sequence length="130" mass="13331">MKRSVVVLLLVVALLANGVAHRFAMAAMLPLATVAGVGDQGAGSGRDGAERQARATGKSAGAAVRASSRCRPYTGGPAMPRSACTSDHSLPAGDIAVRTRQIPARFAVAQVRMPPGRGSPHPFHPPRVSS</sequence>
<gene>
    <name evidence="3" type="ORF">M2319_003747</name>
</gene>
<dbReference type="RefSeq" id="WP_264602976.1">
    <property type="nucleotide sequence ID" value="NZ_JAOQNS010000012.1"/>
</dbReference>
<feature type="region of interest" description="Disordered" evidence="1">
    <location>
        <begin position="37"/>
        <end position="87"/>
    </location>
</feature>
<proteinExistence type="predicted"/>
<dbReference type="Proteomes" id="UP001209755">
    <property type="component" value="Unassembled WGS sequence"/>
</dbReference>
<evidence type="ECO:0000313" key="4">
    <source>
        <dbReference type="Proteomes" id="UP001209755"/>
    </source>
</evidence>
<organism evidence="3 4">
    <name type="scientific">Rhodobium gokarnense</name>
    <dbReference type="NCBI Taxonomy" id="364296"/>
    <lineage>
        <taxon>Bacteria</taxon>
        <taxon>Pseudomonadati</taxon>
        <taxon>Pseudomonadota</taxon>
        <taxon>Alphaproteobacteria</taxon>
        <taxon>Hyphomicrobiales</taxon>
        <taxon>Rhodobiaceae</taxon>
        <taxon>Rhodobium</taxon>
    </lineage>
</organism>
<feature type="signal peptide" evidence="2">
    <location>
        <begin position="1"/>
        <end position="26"/>
    </location>
</feature>
<keyword evidence="4" id="KW-1185">Reference proteome</keyword>
<evidence type="ECO:0000313" key="3">
    <source>
        <dbReference type="EMBL" id="MCW2309393.1"/>
    </source>
</evidence>
<accession>A0ABT3HG62</accession>
<evidence type="ECO:0000256" key="1">
    <source>
        <dbReference type="SAM" id="MobiDB-lite"/>
    </source>
</evidence>